<evidence type="ECO:0000259" key="1">
    <source>
        <dbReference type="Pfam" id="PF13568"/>
    </source>
</evidence>
<evidence type="ECO:0000313" key="3">
    <source>
        <dbReference type="Proteomes" id="UP001596405"/>
    </source>
</evidence>
<proteinExistence type="predicted"/>
<dbReference type="EMBL" id="JBHSYQ010000015">
    <property type="protein sequence ID" value="MFC6999401.1"/>
    <property type="molecule type" value="Genomic_DNA"/>
</dbReference>
<dbReference type="SUPFAM" id="SSF56925">
    <property type="entry name" value="OMPA-like"/>
    <property type="match status" value="1"/>
</dbReference>
<accession>A0ABW2DT44</accession>
<keyword evidence="3" id="KW-1185">Reference proteome</keyword>
<reference evidence="3" key="1">
    <citation type="journal article" date="2019" name="Int. J. Syst. Evol. Microbiol.">
        <title>The Global Catalogue of Microorganisms (GCM) 10K type strain sequencing project: providing services to taxonomists for standard genome sequencing and annotation.</title>
        <authorList>
            <consortium name="The Broad Institute Genomics Platform"/>
            <consortium name="The Broad Institute Genome Sequencing Center for Infectious Disease"/>
            <person name="Wu L."/>
            <person name="Ma J."/>
        </authorList>
    </citation>
    <scope>NUCLEOTIDE SEQUENCE [LARGE SCALE GENOMIC DNA]</scope>
    <source>
        <strain evidence="3">CGMCC 4.7393</strain>
    </source>
</reference>
<dbReference type="InterPro" id="IPR025665">
    <property type="entry name" value="Beta-barrel_OMP_2"/>
</dbReference>
<dbReference type="Proteomes" id="UP001596405">
    <property type="component" value="Unassembled WGS sequence"/>
</dbReference>
<dbReference type="InterPro" id="IPR011250">
    <property type="entry name" value="OMP/PagP_B-barrel"/>
</dbReference>
<dbReference type="RefSeq" id="WP_066616048.1">
    <property type="nucleotide sequence ID" value="NZ_JBHSYQ010000015.1"/>
</dbReference>
<sequence>MKHLLLLLVFKLCSFAGYSQEEPFFDSSWAIYGRAGVNSAGTRGWYPGQAELKRTVGFNVGVGYSQAINFREDTWVNAEASFSQQGFKFTNVAAPEDPESVSLNYLNIPVFVRYFPFPNMRNVYVGGGAQIGIRLDGRITARNGTMYRINENDFPRTDWSGIGVAGIHFAKRTDLGLEVRYQHGLTSISREVAGVKQSVIQVDLFFPGSFLMDILSIGVFL</sequence>
<protein>
    <submittedName>
        <fullName evidence="2">Porin family protein</fullName>
    </submittedName>
</protein>
<evidence type="ECO:0000313" key="2">
    <source>
        <dbReference type="EMBL" id="MFC6999401.1"/>
    </source>
</evidence>
<name>A0ABW2DT44_9BACT</name>
<feature type="domain" description="Outer membrane protein beta-barrel" evidence="1">
    <location>
        <begin position="19"/>
        <end position="189"/>
    </location>
</feature>
<organism evidence="2 3">
    <name type="scientific">Rufibacter roseus</name>
    <dbReference type="NCBI Taxonomy" id="1567108"/>
    <lineage>
        <taxon>Bacteria</taxon>
        <taxon>Pseudomonadati</taxon>
        <taxon>Bacteroidota</taxon>
        <taxon>Cytophagia</taxon>
        <taxon>Cytophagales</taxon>
        <taxon>Hymenobacteraceae</taxon>
        <taxon>Rufibacter</taxon>
    </lineage>
</organism>
<gene>
    <name evidence="2" type="ORF">ACFQHR_17330</name>
</gene>
<comment type="caution">
    <text evidence="2">The sequence shown here is derived from an EMBL/GenBank/DDBJ whole genome shotgun (WGS) entry which is preliminary data.</text>
</comment>
<dbReference type="Pfam" id="PF13568">
    <property type="entry name" value="OMP_b-brl_2"/>
    <property type="match status" value="1"/>
</dbReference>